<organism evidence="5 6">
    <name type="scientific">Limulus polyphemus</name>
    <name type="common">Atlantic horseshoe crab</name>
    <dbReference type="NCBI Taxonomy" id="6850"/>
    <lineage>
        <taxon>Eukaryota</taxon>
        <taxon>Metazoa</taxon>
        <taxon>Ecdysozoa</taxon>
        <taxon>Arthropoda</taxon>
        <taxon>Chelicerata</taxon>
        <taxon>Merostomata</taxon>
        <taxon>Xiphosura</taxon>
        <taxon>Limulidae</taxon>
        <taxon>Limulus</taxon>
    </lineage>
</organism>
<evidence type="ECO:0000313" key="6">
    <source>
        <dbReference type="RefSeq" id="XP_022247270.1"/>
    </source>
</evidence>
<keyword evidence="1 2" id="KW-0193">Cuticle</keyword>
<dbReference type="InterPro" id="IPR050468">
    <property type="entry name" value="Cuticle_Struct_Prot"/>
</dbReference>
<name>A0ABM1SUG4_LIMPO</name>
<proteinExistence type="predicted"/>
<feature type="region of interest" description="Disordered" evidence="3">
    <location>
        <begin position="320"/>
        <end position="340"/>
    </location>
</feature>
<dbReference type="PROSITE" id="PS00233">
    <property type="entry name" value="CHIT_BIND_RR_1"/>
    <property type="match status" value="1"/>
</dbReference>
<dbReference type="InterPro" id="IPR000618">
    <property type="entry name" value="Insect_cuticle"/>
</dbReference>
<reference evidence="6" key="1">
    <citation type="submission" date="2025-08" db="UniProtKB">
        <authorList>
            <consortium name="RefSeq"/>
        </authorList>
    </citation>
    <scope>IDENTIFICATION</scope>
    <source>
        <tissue evidence="6">Muscle</tissue>
    </source>
</reference>
<dbReference type="RefSeq" id="XP_022247270.1">
    <property type="nucleotide sequence ID" value="XM_022391562.1"/>
</dbReference>
<feature type="transmembrane region" description="Helical" evidence="4">
    <location>
        <begin position="206"/>
        <end position="228"/>
    </location>
</feature>
<dbReference type="InterPro" id="IPR031311">
    <property type="entry name" value="CHIT_BIND_RR_consensus"/>
</dbReference>
<dbReference type="GeneID" id="106463626"/>
<keyword evidence="4" id="KW-0472">Membrane</keyword>
<gene>
    <name evidence="6" type="primary">LOC106463626</name>
</gene>
<keyword evidence="4" id="KW-1133">Transmembrane helix</keyword>
<feature type="non-terminal residue" evidence="6">
    <location>
        <position position="374"/>
    </location>
</feature>
<protein>
    <submittedName>
        <fullName evidence="6">Uncharacterized protein LOC106463626</fullName>
    </submittedName>
</protein>
<evidence type="ECO:0000256" key="2">
    <source>
        <dbReference type="PROSITE-ProRule" id="PRU00497"/>
    </source>
</evidence>
<evidence type="ECO:0000313" key="5">
    <source>
        <dbReference type="Proteomes" id="UP000694941"/>
    </source>
</evidence>
<dbReference type="InterPro" id="IPR029070">
    <property type="entry name" value="Chitinase_insertion_sf"/>
</dbReference>
<keyword evidence="4" id="KW-0812">Transmembrane</keyword>
<dbReference type="Proteomes" id="UP000694941">
    <property type="component" value="Unplaced"/>
</dbReference>
<dbReference type="PROSITE" id="PS51155">
    <property type="entry name" value="CHIT_BIND_RR_2"/>
    <property type="match status" value="3"/>
</dbReference>
<evidence type="ECO:0000256" key="1">
    <source>
        <dbReference type="ARBA" id="ARBA00022460"/>
    </source>
</evidence>
<keyword evidence="5" id="KW-1185">Reference proteome</keyword>
<accession>A0ABM1SUG4</accession>
<evidence type="ECO:0000256" key="3">
    <source>
        <dbReference type="SAM" id="MobiDB-lite"/>
    </source>
</evidence>
<sequence>MRNEKLIIQGFIFLTAVVTVLSGYAPLPVDDLSEPIPYDTGFNVQDELGTSLSRQESGDGNGNVQGSYGYIDPNGVWREVKYTAGVEGFQASILTNEPGTSNQSPADVQVSAQEPPAGLQPIEVPAVRPKVVLPAYKKVIAAPAPLKVRVAAPAPVPAFSVPVRPALKYSAPAFPYAAPAPFLKTLKEAGLGSGNFSTKSDMLSKAVILLCLVAGTFAGYLPAVAPAYDINIPTPYDTGYDTVDEYGTRQSRQESGDGNGRVQGSYGYTDPWGTSRLAMILLCLVAGTFAGYLPAAAPAYDINIPTPYDTGYDTVDEYGTRQSRQESGDGNGRVQGSYGYTDPWGTSRQVNYVADEGGFRAWISTNEAGTDNQN</sequence>
<dbReference type="Pfam" id="PF00379">
    <property type="entry name" value="Chitin_bind_4"/>
    <property type="match status" value="3"/>
</dbReference>
<dbReference type="PANTHER" id="PTHR10380">
    <property type="entry name" value="CUTICLE PROTEIN"/>
    <property type="match status" value="1"/>
</dbReference>
<feature type="transmembrane region" description="Helical" evidence="4">
    <location>
        <begin position="6"/>
        <end position="27"/>
    </location>
</feature>
<evidence type="ECO:0000256" key="4">
    <source>
        <dbReference type="SAM" id="Phobius"/>
    </source>
</evidence>
<feature type="transmembrane region" description="Helical" evidence="4">
    <location>
        <begin position="277"/>
        <end position="295"/>
    </location>
</feature>
<dbReference type="Gene3D" id="3.10.50.10">
    <property type="match status" value="1"/>
</dbReference>